<evidence type="ECO:0000313" key="1">
    <source>
        <dbReference type="EMBL" id="CDT71091.1"/>
    </source>
</evidence>
<protein>
    <submittedName>
        <fullName evidence="1">Uncharacterized protein</fullName>
    </submittedName>
</protein>
<proteinExistence type="predicted"/>
<dbReference type="EMBL" id="CCKJ01000034">
    <property type="protein sequence ID" value="CDT71091.1"/>
    <property type="molecule type" value="Genomic_DNA"/>
</dbReference>
<dbReference type="AlphaFoldDB" id="A0AA86XB23"/>
<gene>
    <name evidence="1" type="ORF">VCR31J2_1290011</name>
</gene>
<keyword evidence="2" id="KW-1185">Reference proteome</keyword>
<reference evidence="1 2" key="1">
    <citation type="submission" date="2014-06" db="EMBL/GenBank/DDBJ databases">
        <authorList>
            <person name="Le Roux F."/>
        </authorList>
    </citation>
    <scope>NUCLEOTIDE SEQUENCE [LARGE SCALE GENOMIC DNA]</scope>
    <source>
        <strain evidence="1 2">J2-31</strain>
    </source>
</reference>
<accession>A0AA86XB23</accession>
<sequence>MLISKKRKKITVHKVEATVKARATAKTIASIFVKFKIIQTEWPRNVAVFVSKIHTSNNELIQ</sequence>
<evidence type="ECO:0000313" key="2">
    <source>
        <dbReference type="Proteomes" id="UP000041625"/>
    </source>
</evidence>
<organism evidence="1 2">
    <name type="scientific">Vibrio coralliirubri</name>
    <dbReference type="NCBI Taxonomy" id="1516159"/>
    <lineage>
        <taxon>Bacteria</taxon>
        <taxon>Pseudomonadati</taxon>
        <taxon>Pseudomonadota</taxon>
        <taxon>Gammaproteobacteria</taxon>
        <taxon>Vibrionales</taxon>
        <taxon>Vibrionaceae</taxon>
        <taxon>Vibrio</taxon>
    </lineage>
</organism>
<comment type="caution">
    <text evidence="1">The sequence shown here is derived from an EMBL/GenBank/DDBJ whole genome shotgun (WGS) entry which is preliminary data.</text>
</comment>
<dbReference type="Proteomes" id="UP000041625">
    <property type="component" value="Unassembled WGS sequence"/>
</dbReference>
<name>A0AA86XB23_9VIBR</name>